<dbReference type="Pfam" id="PF01926">
    <property type="entry name" value="MMR_HSR1"/>
    <property type="match status" value="1"/>
</dbReference>
<comment type="caution">
    <text evidence="8">The sequence shown here is derived from an EMBL/GenBank/DDBJ whole genome shotgun (WGS) entry which is preliminary data.</text>
</comment>
<dbReference type="GO" id="GO:0005524">
    <property type="term" value="F:ATP binding"/>
    <property type="evidence" value="ECO:0007669"/>
    <property type="project" value="UniProtKB-KW"/>
</dbReference>
<evidence type="ECO:0000256" key="3">
    <source>
        <dbReference type="ARBA" id="ARBA00022741"/>
    </source>
</evidence>
<protein>
    <recommendedName>
        <fullName evidence="10">Redox-regulated ATPase YchF</fullName>
    </recommendedName>
</protein>
<dbReference type="PRINTS" id="PR00326">
    <property type="entry name" value="GTP1OBG"/>
</dbReference>
<evidence type="ECO:0000256" key="5">
    <source>
        <dbReference type="ARBA" id="ARBA00022842"/>
    </source>
</evidence>
<dbReference type="SUPFAM" id="SSF81271">
    <property type="entry name" value="TGS-like"/>
    <property type="match status" value="1"/>
</dbReference>
<evidence type="ECO:0000256" key="4">
    <source>
        <dbReference type="ARBA" id="ARBA00022840"/>
    </source>
</evidence>
<dbReference type="InterPro" id="IPR012675">
    <property type="entry name" value="Beta-grasp_dom_sf"/>
</dbReference>
<dbReference type="Gene3D" id="1.10.150.300">
    <property type="entry name" value="TGS-like domain"/>
    <property type="match status" value="1"/>
</dbReference>
<dbReference type="GO" id="GO:0016887">
    <property type="term" value="F:ATP hydrolysis activity"/>
    <property type="evidence" value="ECO:0007669"/>
    <property type="project" value="InterPro"/>
</dbReference>
<evidence type="ECO:0008006" key="10">
    <source>
        <dbReference type="Google" id="ProtNLM"/>
    </source>
</evidence>
<accession>A0A1G2EXF2</accession>
<evidence type="ECO:0000259" key="6">
    <source>
        <dbReference type="PROSITE" id="PS51710"/>
    </source>
</evidence>
<dbReference type="PANTHER" id="PTHR23305">
    <property type="entry name" value="OBG GTPASE FAMILY"/>
    <property type="match status" value="1"/>
</dbReference>
<dbReference type="InterPro" id="IPR023192">
    <property type="entry name" value="TGS-like_dom_sf"/>
</dbReference>
<dbReference type="PROSITE" id="PS51710">
    <property type="entry name" value="G_OBG"/>
    <property type="match status" value="1"/>
</dbReference>
<dbReference type="EMBL" id="MHMQ01000027">
    <property type="protein sequence ID" value="OGZ30060.1"/>
    <property type="molecule type" value="Genomic_DNA"/>
</dbReference>
<comment type="cofactor">
    <cofactor evidence="1">
        <name>Mg(2+)</name>
        <dbReference type="ChEBI" id="CHEBI:18420"/>
    </cofactor>
</comment>
<keyword evidence="5" id="KW-0460">Magnesium</keyword>
<dbReference type="InterPro" id="IPR004396">
    <property type="entry name" value="ATPase_YchF/OLA1"/>
</dbReference>
<dbReference type="PANTHER" id="PTHR23305:SF18">
    <property type="entry name" value="OBG-TYPE G DOMAIN-CONTAINING PROTEIN"/>
    <property type="match status" value="1"/>
</dbReference>
<keyword evidence="2" id="KW-0479">Metal-binding</keyword>
<evidence type="ECO:0000256" key="1">
    <source>
        <dbReference type="ARBA" id="ARBA00001946"/>
    </source>
</evidence>
<evidence type="ECO:0000313" key="8">
    <source>
        <dbReference type="EMBL" id="OGZ30060.1"/>
    </source>
</evidence>
<gene>
    <name evidence="8" type="ORF">A2931_04005</name>
</gene>
<dbReference type="Gene3D" id="3.10.20.30">
    <property type="match status" value="2"/>
</dbReference>
<feature type="domain" description="TGS" evidence="7">
    <location>
        <begin position="259"/>
        <end position="342"/>
    </location>
</feature>
<evidence type="ECO:0000256" key="2">
    <source>
        <dbReference type="ARBA" id="ARBA00022723"/>
    </source>
</evidence>
<feature type="domain" description="OBG-type G" evidence="6">
    <location>
        <begin position="3"/>
        <end position="259"/>
    </location>
</feature>
<dbReference type="InterPro" id="IPR031167">
    <property type="entry name" value="G_OBG"/>
</dbReference>
<dbReference type="InterPro" id="IPR012676">
    <property type="entry name" value="TGS-like"/>
</dbReference>
<dbReference type="InterPro" id="IPR004095">
    <property type="entry name" value="TGS"/>
</dbReference>
<proteinExistence type="predicted"/>
<keyword evidence="3" id="KW-0547">Nucleotide-binding</keyword>
<dbReference type="PROSITE" id="PS51880">
    <property type="entry name" value="TGS"/>
    <property type="match status" value="1"/>
</dbReference>
<dbReference type="Proteomes" id="UP000177486">
    <property type="component" value="Unassembled WGS sequence"/>
</dbReference>
<dbReference type="AlphaFoldDB" id="A0A1G2EXF2"/>
<dbReference type="InterPro" id="IPR006073">
    <property type="entry name" value="GTP-bd"/>
</dbReference>
<dbReference type="GO" id="GO:0005525">
    <property type="term" value="F:GTP binding"/>
    <property type="evidence" value="ECO:0007669"/>
    <property type="project" value="InterPro"/>
</dbReference>
<dbReference type="FunFam" id="3.10.20.30:FF:000001">
    <property type="entry name" value="Ribosome-binding ATPase YchF"/>
    <property type="match status" value="1"/>
</dbReference>
<sequence length="344" mass="37759">MSLKIGIVGLPNVGKSSLFNALLKREQALVANYPFATIEPNIGVISVPDERLDKLANWFTLSQSNGFNLENPPPIVPTAITFVDIAGLVKGASVGEGLGNQFLSHIKSATMILEVVRDFEDPEIIREHSKNPDEDAEIIETELRLKDIESLEKKLDSIKKDSSKKEEAGFLSLLQEKMSSGEELDISERDAGNEKISVILKELNFLSLKPKIYAFNTDASKIGASDKKKTHRLKPVIYFSAKTGGGLDDLIKTCYKTLNLISFLTVGRVEARAWTVKQGASAKEAAGVIHSDFEKNFIRAKVIGWQKLISTGSFADASSKGLIRTEGKNYVMQDGDVVEFLIGK</sequence>
<dbReference type="InterPro" id="IPR027417">
    <property type="entry name" value="P-loop_NTPase"/>
</dbReference>
<dbReference type="GO" id="GO:0046872">
    <property type="term" value="F:metal ion binding"/>
    <property type="evidence" value="ECO:0007669"/>
    <property type="project" value="UniProtKB-KW"/>
</dbReference>
<reference evidence="8 9" key="1">
    <citation type="journal article" date="2016" name="Nat. Commun.">
        <title>Thousands of microbial genomes shed light on interconnected biogeochemical processes in an aquifer system.</title>
        <authorList>
            <person name="Anantharaman K."/>
            <person name="Brown C.T."/>
            <person name="Hug L.A."/>
            <person name="Sharon I."/>
            <person name="Castelle C.J."/>
            <person name="Probst A.J."/>
            <person name="Thomas B.C."/>
            <person name="Singh A."/>
            <person name="Wilkins M.J."/>
            <person name="Karaoz U."/>
            <person name="Brodie E.L."/>
            <person name="Williams K.H."/>
            <person name="Hubbard S.S."/>
            <person name="Banfield J.F."/>
        </authorList>
    </citation>
    <scope>NUCLEOTIDE SEQUENCE [LARGE SCALE GENOMIC DNA]</scope>
</reference>
<dbReference type="Gene3D" id="3.40.50.300">
    <property type="entry name" value="P-loop containing nucleotide triphosphate hydrolases"/>
    <property type="match status" value="2"/>
</dbReference>
<name>A0A1G2EXF2_9BACT</name>
<keyword evidence="4" id="KW-0067">ATP-binding</keyword>
<dbReference type="GO" id="GO:0005737">
    <property type="term" value="C:cytoplasm"/>
    <property type="evidence" value="ECO:0007669"/>
    <property type="project" value="TreeGrafter"/>
</dbReference>
<evidence type="ECO:0000313" key="9">
    <source>
        <dbReference type="Proteomes" id="UP000177486"/>
    </source>
</evidence>
<dbReference type="SUPFAM" id="SSF52540">
    <property type="entry name" value="P-loop containing nucleoside triphosphate hydrolases"/>
    <property type="match status" value="1"/>
</dbReference>
<evidence type="ECO:0000259" key="7">
    <source>
        <dbReference type="PROSITE" id="PS51880"/>
    </source>
</evidence>
<dbReference type="Pfam" id="PF06071">
    <property type="entry name" value="YchF-GTPase_C"/>
    <property type="match status" value="1"/>
</dbReference>
<organism evidence="8 9">
    <name type="scientific">Candidatus Niyogibacteria bacterium RIFCSPLOWO2_01_FULL_45_48</name>
    <dbReference type="NCBI Taxonomy" id="1801724"/>
    <lineage>
        <taxon>Bacteria</taxon>
        <taxon>Candidatus Niyogiibacteriota</taxon>
    </lineage>
</organism>
<dbReference type="InterPro" id="IPR013029">
    <property type="entry name" value="YchF_C"/>
</dbReference>
<dbReference type="PIRSF" id="PIRSF006641">
    <property type="entry name" value="CHP00092"/>
    <property type="match status" value="1"/>
</dbReference>